<dbReference type="SMART" id="SM00382">
    <property type="entry name" value="AAA"/>
    <property type="match status" value="1"/>
</dbReference>
<keyword evidence="3" id="KW-0547">Nucleotide-binding</keyword>
<evidence type="ECO:0000256" key="4">
    <source>
        <dbReference type="ARBA" id="ARBA00022840"/>
    </source>
</evidence>
<sequence>MEKKGLQKTISNNIFIARYLFKYVSFYAVFKIVMQILNALIGVLTYTYSLKYIIDSVQQQKAFEEVLYMLVLLGAANLIIRLIDAALEYVVTPVAKERLKQKLQLELFEKAVAMDLDCYDNPAFFNDFILAASQAEDQCFEIYNTMMELLNLFIAILSLGAIILSVNYLGIILALFTAVTTLVNNVRLNQTRNQKYMEIKPLERKGEYVKRVFYLADYAKEMRLYDLKDKMSGIYTKSSQETKKVLKKYGYKLSFYGFVSEYALNDFVMFTVFMLVLLYQTVKLKTVTYGAFATMFYAATQLKDRLISLSGFFGKFQANSLYIEYFRRFISYIPKVVEKPDSKEPLKEGDINLKQVEFKYRKEQSSIIDNISMKITPGEKVAIIGYNGSGKTTLIKLILRLYDVTKGEVQLGNQNIKDYRLKQYRNLFGAVFQDYQVYAASIANNVTMDCYTGTKDREEKVKQALKESGVLEVMGKYPDGILTPVTKEFDGKGALFSGGEEQKLAISRVFYKDSPYIILDEPSSALDPIAEYNLNQTIKSVLKDKTIIFITHRLSTSRIADKIFMMEEGRIIEEGTHESLMELGGKYARMFQVQAEKYL</sequence>
<organism evidence="7 8">
    <name type="scientific">Anaerocolumna cellulosilytica</name>
    <dbReference type="NCBI Taxonomy" id="433286"/>
    <lineage>
        <taxon>Bacteria</taxon>
        <taxon>Bacillati</taxon>
        <taxon>Bacillota</taxon>
        <taxon>Clostridia</taxon>
        <taxon>Lachnospirales</taxon>
        <taxon>Lachnospiraceae</taxon>
        <taxon>Anaerocolumna</taxon>
    </lineage>
</organism>
<dbReference type="InterPro" id="IPR003439">
    <property type="entry name" value="ABC_transporter-like_ATP-bd"/>
</dbReference>
<keyword evidence="2" id="KW-0812">Transmembrane</keyword>
<evidence type="ECO:0000256" key="6">
    <source>
        <dbReference type="ARBA" id="ARBA00023136"/>
    </source>
</evidence>
<dbReference type="AlphaFoldDB" id="A0A6S6R3V2"/>
<evidence type="ECO:0000313" key="7">
    <source>
        <dbReference type="EMBL" id="BCJ93728.1"/>
    </source>
</evidence>
<proteinExistence type="predicted"/>
<dbReference type="PROSITE" id="PS50893">
    <property type="entry name" value="ABC_TRANSPORTER_2"/>
    <property type="match status" value="1"/>
</dbReference>
<keyword evidence="5" id="KW-1133">Transmembrane helix</keyword>
<evidence type="ECO:0000256" key="2">
    <source>
        <dbReference type="ARBA" id="ARBA00022692"/>
    </source>
</evidence>
<dbReference type="GO" id="GO:0005886">
    <property type="term" value="C:plasma membrane"/>
    <property type="evidence" value="ECO:0007669"/>
    <property type="project" value="UniProtKB-SubCell"/>
</dbReference>
<dbReference type="Proteomes" id="UP000515561">
    <property type="component" value="Chromosome"/>
</dbReference>
<dbReference type="InterPro" id="IPR036640">
    <property type="entry name" value="ABC1_TM_sf"/>
</dbReference>
<keyword evidence="8" id="KW-1185">Reference proteome</keyword>
<evidence type="ECO:0000256" key="3">
    <source>
        <dbReference type="ARBA" id="ARBA00022741"/>
    </source>
</evidence>
<accession>A0A6S6R3V2</accession>
<dbReference type="InterPro" id="IPR003593">
    <property type="entry name" value="AAA+_ATPase"/>
</dbReference>
<dbReference type="GO" id="GO:0016887">
    <property type="term" value="F:ATP hydrolysis activity"/>
    <property type="evidence" value="ECO:0007669"/>
    <property type="project" value="InterPro"/>
</dbReference>
<dbReference type="EMBL" id="AP023367">
    <property type="protein sequence ID" value="BCJ93728.1"/>
    <property type="molecule type" value="Genomic_DNA"/>
</dbReference>
<evidence type="ECO:0000256" key="1">
    <source>
        <dbReference type="ARBA" id="ARBA00004651"/>
    </source>
</evidence>
<dbReference type="InterPro" id="IPR027417">
    <property type="entry name" value="P-loop_NTPase"/>
</dbReference>
<dbReference type="PANTHER" id="PTHR24221">
    <property type="entry name" value="ATP-BINDING CASSETTE SUB-FAMILY B"/>
    <property type="match status" value="1"/>
</dbReference>
<dbReference type="PANTHER" id="PTHR24221:SF654">
    <property type="entry name" value="ATP-BINDING CASSETTE SUB-FAMILY B MEMBER 6"/>
    <property type="match status" value="1"/>
</dbReference>
<dbReference type="GO" id="GO:0042626">
    <property type="term" value="F:ATPase-coupled transmembrane transporter activity"/>
    <property type="evidence" value="ECO:0007669"/>
    <property type="project" value="TreeGrafter"/>
</dbReference>
<keyword evidence="4 7" id="KW-0067">ATP-binding</keyword>
<dbReference type="SUPFAM" id="SSF90123">
    <property type="entry name" value="ABC transporter transmembrane region"/>
    <property type="match status" value="1"/>
</dbReference>
<reference evidence="7 8" key="1">
    <citation type="journal article" date="2016" name="Int. J. Syst. Evol. Microbiol.">
        <title>Descriptions of Anaerotaenia torta gen. nov., sp. nov. and Anaerocolumna cellulosilytica gen. nov., sp. nov. isolated from a methanogenic reactor of cattle waste.</title>
        <authorList>
            <person name="Uek A."/>
            <person name="Ohtaki Y."/>
            <person name="Kaku N."/>
            <person name="Ueki K."/>
        </authorList>
    </citation>
    <scope>NUCLEOTIDE SEQUENCE [LARGE SCALE GENOMIC DNA]</scope>
    <source>
        <strain evidence="7 8">SN021</strain>
    </source>
</reference>
<dbReference type="GO" id="GO:0005524">
    <property type="term" value="F:ATP binding"/>
    <property type="evidence" value="ECO:0007669"/>
    <property type="project" value="UniProtKB-KW"/>
</dbReference>
<comment type="subcellular location">
    <subcellularLocation>
        <location evidence="1">Cell membrane</location>
        <topology evidence="1">Multi-pass membrane protein</topology>
    </subcellularLocation>
</comment>
<dbReference type="InterPro" id="IPR039421">
    <property type="entry name" value="Type_1_exporter"/>
</dbReference>
<keyword evidence="6" id="KW-0472">Membrane</keyword>
<dbReference type="Gene3D" id="3.40.50.300">
    <property type="entry name" value="P-loop containing nucleotide triphosphate hydrolases"/>
    <property type="match status" value="1"/>
</dbReference>
<dbReference type="SUPFAM" id="SSF52540">
    <property type="entry name" value="P-loop containing nucleoside triphosphate hydrolases"/>
    <property type="match status" value="1"/>
</dbReference>
<dbReference type="Gene3D" id="1.20.1560.10">
    <property type="entry name" value="ABC transporter type 1, transmembrane domain"/>
    <property type="match status" value="1"/>
</dbReference>
<dbReference type="KEGG" id="acel:acsn021_12970"/>
<evidence type="ECO:0000256" key="5">
    <source>
        <dbReference type="ARBA" id="ARBA00022989"/>
    </source>
</evidence>
<gene>
    <name evidence="7" type="ORF">acsn021_12970</name>
</gene>
<dbReference type="Pfam" id="PF00005">
    <property type="entry name" value="ABC_tran"/>
    <property type="match status" value="1"/>
</dbReference>
<evidence type="ECO:0000313" key="8">
    <source>
        <dbReference type="Proteomes" id="UP000515561"/>
    </source>
</evidence>
<dbReference type="RefSeq" id="WP_184092881.1">
    <property type="nucleotide sequence ID" value="NZ_JACHHS010000010.1"/>
</dbReference>
<protein>
    <submittedName>
        <fullName evidence="7">ABC transporter ATP-binding protein</fullName>
    </submittedName>
</protein>
<name>A0A6S6R3V2_9FIRM</name>